<name>A0AAV5WDR1_9BILA</name>
<protein>
    <recommendedName>
        <fullName evidence="2">Piwi domain-containing protein</fullName>
    </recommendedName>
</protein>
<dbReference type="Gene3D" id="3.30.420.10">
    <property type="entry name" value="Ribonuclease H-like superfamily/Ribonuclease H"/>
    <property type="match status" value="1"/>
</dbReference>
<evidence type="ECO:0000313" key="3">
    <source>
        <dbReference type="EMBL" id="GMT29162.1"/>
    </source>
</evidence>
<keyword evidence="4" id="KW-1185">Reference proteome</keyword>
<accession>A0AAV5WDR1</accession>
<sequence length="994" mass="112220">GGGRGRGAPRGGGGYGGGEYRGSGVDRGGYRGGGGGYHNVSSGMANLNLGEEPSPLPFTPPKEGDQEGYKAAAKPAPAFRQGKKQVHVISNLWELEYEDRLVYRYDVSVGLESIGNDGSTKTFSLNKGPKDDATVHERSELIREALRRGLEMYRILSERGWIGNDGSAMMYANESLDAAFKRHQHKLKIGVEHLDPEVRKYIRNAGVKNVIIEVVASKSFNIKDLSGQMSIDRSDIDQSVKQFFEVITSEHAINTHNYDFFTGGKLYRADPDSALKGGNRYAKDIGSGQERRPGMSKGFTLAEKKGKLIGALNIDVTTGTFWTEGKLHETICEINGWRNPHHAVWNKQAIKKTNDMIKNLRVSYTPPDGNSSFDFVANSLTASFSTNIKGDSTVKVRTMEDLTTKNEAGQEVPLFNKFSNCNLQLKKWPLVESRRARRRADNPSMFDVIVEHFPVELLEVKANQRVPLKKQGADPERAMPVDRRWEETNQALQALNLFGDTGRHENPVMKAFGIRVSRTPLTTMGITRRMPTVKFNQHAIVDDKTVFRTGQLSYVCPAHMTTLFIASSDDRHNYFNRHHFESALKDGARRKNMRIDNFVNEIIPPNKLHDTLQELSRKKKEDPSGKWSKAIFIYIEPEASKHHDELKLFERRYLLTTQHLTMENAAKLITSRPTMENVLLKLNVKGGGHNYNVQPEKFAIDLWMNGETLIMGYDVWHPTGSTKAEKMGDRLPEPSVVGFSFNGGGYPDSFVGDYHYQKATKERVLDDVLNARMKWMLLSFERSRGVLPPLIIIVRDGISDGQYMHGMDELEALREGAREYAVSKQRLDATRKKPVPDYNPKFIFVIATKRHHKRMFTEQRNGAHGNMPAMTVVDDTIVNPGLFEFYLQSHTPLQGMAKATKYTVLKDDMGTTSDAMQSLMGALCFEHQISTNAISIPEPVYQSDEWAKRGAANMRKFKEIYGEMGQFKRDCTYEDLTNKLSYWYSELEKIRVNA</sequence>
<dbReference type="PROSITE" id="PS50822">
    <property type="entry name" value="PIWI"/>
    <property type="match status" value="1"/>
</dbReference>
<reference evidence="3" key="1">
    <citation type="submission" date="2023-10" db="EMBL/GenBank/DDBJ databases">
        <title>Genome assembly of Pristionchus species.</title>
        <authorList>
            <person name="Yoshida K."/>
            <person name="Sommer R.J."/>
        </authorList>
    </citation>
    <scope>NUCLEOTIDE SEQUENCE</scope>
    <source>
        <strain evidence="3">RS5133</strain>
    </source>
</reference>
<gene>
    <name evidence="3" type="ORF">PFISCL1PPCAC_20459</name>
</gene>
<evidence type="ECO:0000313" key="4">
    <source>
        <dbReference type="Proteomes" id="UP001432322"/>
    </source>
</evidence>
<dbReference type="Proteomes" id="UP001432322">
    <property type="component" value="Unassembled WGS sequence"/>
</dbReference>
<dbReference type="EMBL" id="BTSY01000005">
    <property type="protein sequence ID" value="GMT29162.1"/>
    <property type="molecule type" value="Genomic_DNA"/>
</dbReference>
<evidence type="ECO:0000259" key="2">
    <source>
        <dbReference type="PROSITE" id="PS50822"/>
    </source>
</evidence>
<feature type="compositionally biased region" description="Gly residues" evidence="1">
    <location>
        <begin position="1"/>
        <end position="37"/>
    </location>
</feature>
<dbReference type="InterPro" id="IPR036085">
    <property type="entry name" value="PAZ_dom_sf"/>
</dbReference>
<dbReference type="InterPro" id="IPR036397">
    <property type="entry name" value="RNaseH_sf"/>
</dbReference>
<dbReference type="Gene3D" id="2.170.260.10">
    <property type="entry name" value="paz domain"/>
    <property type="match status" value="1"/>
</dbReference>
<dbReference type="InterPro" id="IPR003165">
    <property type="entry name" value="Piwi"/>
</dbReference>
<dbReference type="SUPFAM" id="SSF101690">
    <property type="entry name" value="PAZ domain"/>
    <property type="match status" value="1"/>
</dbReference>
<proteinExistence type="predicted"/>
<organism evidence="3 4">
    <name type="scientific">Pristionchus fissidentatus</name>
    <dbReference type="NCBI Taxonomy" id="1538716"/>
    <lineage>
        <taxon>Eukaryota</taxon>
        <taxon>Metazoa</taxon>
        <taxon>Ecdysozoa</taxon>
        <taxon>Nematoda</taxon>
        <taxon>Chromadorea</taxon>
        <taxon>Rhabditida</taxon>
        <taxon>Rhabditina</taxon>
        <taxon>Diplogasteromorpha</taxon>
        <taxon>Diplogasteroidea</taxon>
        <taxon>Neodiplogasteridae</taxon>
        <taxon>Pristionchus</taxon>
    </lineage>
</organism>
<comment type="caution">
    <text evidence="3">The sequence shown here is derived from an EMBL/GenBank/DDBJ whole genome shotgun (WGS) entry which is preliminary data.</text>
</comment>
<dbReference type="Pfam" id="PF02171">
    <property type="entry name" value="Piwi"/>
    <property type="match status" value="1"/>
</dbReference>
<dbReference type="GO" id="GO:0003676">
    <property type="term" value="F:nucleic acid binding"/>
    <property type="evidence" value="ECO:0007669"/>
    <property type="project" value="InterPro"/>
</dbReference>
<evidence type="ECO:0000256" key="1">
    <source>
        <dbReference type="SAM" id="MobiDB-lite"/>
    </source>
</evidence>
<dbReference type="Gene3D" id="3.40.50.2300">
    <property type="match status" value="1"/>
</dbReference>
<dbReference type="AlphaFoldDB" id="A0AAV5WDR1"/>
<dbReference type="SUPFAM" id="SSF53098">
    <property type="entry name" value="Ribonuclease H-like"/>
    <property type="match status" value="1"/>
</dbReference>
<feature type="region of interest" description="Disordered" evidence="1">
    <location>
        <begin position="1"/>
        <end position="69"/>
    </location>
</feature>
<feature type="domain" description="Piwi" evidence="2">
    <location>
        <begin position="657"/>
        <end position="955"/>
    </location>
</feature>
<dbReference type="InterPro" id="IPR012337">
    <property type="entry name" value="RNaseH-like_sf"/>
</dbReference>
<dbReference type="PANTHER" id="PTHR22891">
    <property type="entry name" value="EUKARYOTIC TRANSLATION INITIATION FACTOR 2C"/>
    <property type="match status" value="1"/>
</dbReference>
<dbReference type="SMART" id="SM00950">
    <property type="entry name" value="Piwi"/>
    <property type="match status" value="1"/>
</dbReference>
<feature type="non-terminal residue" evidence="3">
    <location>
        <position position="1"/>
    </location>
</feature>